<sequence length="296" mass="32942">MSILSYPQRGPWGSASWRGNMSGHVYQDLFRQLKPRLFVDPMMGSGSSIEAAREMGIDAVGLDLHAGFNILRDSILAAVGKHADVVCSHPPYGGQIKYSGPGGMWGDIAHPDDLSHCIDDADFNEKMQIALLNQREATRPGGHYAVIIGDWRRDGKYSSYQAECIARMPADELVSVLIKQQHNTSSSRKAYGTMKYPFITHEYILVWCRRQKSTFLLLATLAREQSQRLRGTWRAIIRNVVMTLGGKADLKSIYAAVANGCPERLKANPSWKDKVRQVLNSSGEYVSEARGIWALA</sequence>
<dbReference type="SUPFAM" id="SSF53335">
    <property type="entry name" value="S-adenosyl-L-methionine-dependent methyltransferases"/>
    <property type="match status" value="1"/>
</dbReference>
<dbReference type="Gene3D" id="3.40.50.150">
    <property type="entry name" value="Vaccinia Virus protein VP39"/>
    <property type="match status" value="1"/>
</dbReference>
<dbReference type="AlphaFoldDB" id="A0A934SSM9"/>
<gene>
    <name evidence="1" type="ORF">JJB74_15550</name>
</gene>
<comment type="caution">
    <text evidence="1">The sequence shown here is derived from an EMBL/GenBank/DDBJ whole genome shotgun (WGS) entry which is preliminary data.</text>
</comment>
<proteinExistence type="predicted"/>
<protein>
    <recommendedName>
        <fullName evidence="3">DNA methylase N-4/N-6 domain-containing protein</fullName>
    </recommendedName>
</protein>
<organism evidence="1 2">
    <name type="scientific">Noviherbaspirillum pedocola</name>
    <dbReference type="NCBI Taxonomy" id="2801341"/>
    <lineage>
        <taxon>Bacteria</taxon>
        <taxon>Pseudomonadati</taxon>
        <taxon>Pseudomonadota</taxon>
        <taxon>Betaproteobacteria</taxon>
        <taxon>Burkholderiales</taxon>
        <taxon>Oxalobacteraceae</taxon>
        <taxon>Noviherbaspirillum</taxon>
    </lineage>
</organism>
<evidence type="ECO:0000313" key="1">
    <source>
        <dbReference type="EMBL" id="MBK4736036.1"/>
    </source>
</evidence>
<name>A0A934SSM9_9BURK</name>
<dbReference type="Proteomes" id="UP000622890">
    <property type="component" value="Unassembled WGS sequence"/>
</dbReference>
<accession>A0A934SSM9</accession>
<evidence type="ECO:0008006" key="3">
    <source>
        <dbReference type="Google" id="ProtNLM"/>
    </source>
</evidence>
<evidence type="ECO:0000313" key="2">
    <source>
        <dbReference type="Proteomes" id="UP000622890"/>
    </source>
</evidence>
<reference evidence="1" key="1">
    <citation type="submission" date="2021-01" db="EMBL/GenBank/DDBJ databases">
        <title>Genome sequence of strain Noviherbaspirillum sp. DKR-6.</title>
        <authorList>
            <person name="Chaudhary D.K."/>
        </authorList>
    </citation>
    <scope>NUCLEOTIDE SEQUENCE</scope>
    <source>
        <strain evidence="1">DKR-6</strain>
    </source>
</reference>
<dbReference type="InterPro" id="IPR029063">
    <property type="entry name" value="SAM-dependent_MTases_sf"/>
</dbReference>
<keyword evidence="2" id="KW-1185">Reference proteome</keyword>
<dbReference type="EMBL" id="JAEPBG010000006">
    <property type="protein sequence ID" value="MBK4736036.1"/>
    <property type="molecule type" value="Genomic_DNA"/>
</dbReference>
<dbReference type="RefSeq" id="WP_200593044.1">
    <property type="nucleotide sequence ID" value="NZ_JAEPBG010000006.1"/>
</dbReference>